<sequence length="109" mass="11818">MSSIGIWPLDGGVRNGGEVLPVESISSSKSSNCHGDVEAERLGDDRQTQKKLEAGLVASDELDLKTHVNVDMEEASMGPSSPTSMEDDLDDLIAQPLMQLKMYDALRKE</sequence>
<organism evidence="2 3">
    <name type="scientific">Dendrobium nobile</name>
    <name type="common">Orchid</name>
    <dbReference type="NCBI Taxonomy" id="94219"/>
    <lineage>
        <taxon>Eukaryota</taxon>
        <taxon>Viridiplantae</taxon>
        <taxon>Streptophyta</taxon>
        <taxon>Embryophyta</taxon>
        <taxon>Tracheophyta</taxon>
        <taxon>Spermatophyta</taxon>
        <taxon>Magnoliopsida</taxon>
        <taxon>Liliopsida</taxon>
        <taxon>Asparagales</taxon>
        <taxon>Orchidaceae</taxon>
        <taxon>Epidendroideae</taxon>
        <taxon>Malaxideae</taxon>
        <taxon>Dendrobiinae</taxon>
        <taxon>Dendrobium</taxon>
    </lineage>
</organism>
<evidence type="ECO:0000256" key="1">
    <source>
        <dbReference type="SAM" id="MobiDB-lite"/>
    </source>
</evidence>
<evidence type="ECO:0000313" key="3">
    <source>
        <dbReference type="Proteomes" id="UP000829196"/>
    </source>
</evidence>
<accession>A0A8T3ARG9</accession>
<proteinExistence type="predicted"/>
<name>A0A8T3ARG9_DENNO</name>
<reference evidence="2" key="1">
    <citation type="journal article" date="2022" name="Front. Genet.">
        <title>Chromosome-Scale Assembly of the Dendrobium nobile Genome Provides Insights Into the Molecular Mechanism of the Biosynthesis of the Medicinal Active Ingredient of Dendrobium.</title>
        <authorList>
            <person name="Xu Q."/>
            <person name="Niu S.-C."/>
            <person name="Li K.-L."/>
            <person name="Zheng P.-J."/>
            <person name="Zhang X.-J."/>
            <person name="Jia Y."/>
            <person name="Liu Y."/>
            <person name="Niu Y.-X."/>
            <person name="Yu L.-H."/>
            <person name="Chen D.-F."/>
            <person name="Zhang G.-Q."/>
        </authorList>
    </citation>
    <scope>NUCLEOTIDE SEQUENCE</scope>
    <source>
        <tissue evidence="2">Leaf</tissue>
    </source>
</reference>
<dbReference type="AlphaFoldDB" id="A0A8T3ARG9"/>
<keyword evidence="3" id="KW-1185">Reference proteome</keyword>
<feature type="region of interest" description="Disordered" evidence="1">
    <location>
        <begin position="23"/>
        <end position="48"/>
    </location>
</feature>
<evidence type="ECO:0000313" key="2">
    <source>
        <dbReference type="EMBL" id="KAI0498624.1"/>
    </source>
</evidence>
<comment type="caution">
    <text evidence="2">The sequence shown here is derived from an EMBL/GenBank/DDBJ whole genome shotgun (WGS) entry which is preliminary data.</text>
</comment>
<dbReference type="Proteomes" id="UP000829196">
    <property type="component" value="Unassembled WGS sequence"/>
</dbReference>
<dbReference type="EMBL" id="JAGYWB010000014">
    <property type="protein sequence ID" value="KAI0498624.1"/>
    <property type="molecule type" value="Genomic_DNA"/>
</dbReference>
<protein>
    <submittedName>
        <fullName evidence="2">Uncharacterized protein</fullName>
    </submittedName>
</protein>
<feature type="compositionally biased region" description="Basic and acidic residues" evidence="1">
    <location>
        <begin position="35"/>
        <end position="48"/>
    </location>
</feature>
<gene>
    <name evidence="2" type="ORF">KFK09_019514</name>
</gene>
<feature type="compositionally biased region" description="Polar residues" evidence="1">
    <location>
        <begin position="24"/>
        <end position="33"/>
    </location>
</feature>